<dbReference type="EnsemblPlants" id="Zm00001eb136600_T001">
    <property type="protein sequence ID" value="Zm00001eb136600_P001"/>
    <property type="gene ID" value="Zm00001eb136600"/>
</dbReference>
<protein>
    <recommendedName>
        <fullName evidence="3">Protein kinase domain-containing protein</fullName>
    </recommendedName>
</protein>
<dbReference type="SUPFAM" id="SSF56112">
    <property type="entry name" value="Protein kinase-like (PK-like)"/>
    <property type="match status" value="1"/>
</dbReference>
<dbReference type="GO" id="GO:0005524">
    <property type="term" value="F:ATP binding"/>
    <property type="evidence" value="ECO:0007669"/>
    <property type="project" value="UniProtKB-KW"/>
</dbReference>
<organism evidence="4 5">
    <name type="scientific">Zea mays</name>
    <name type="common">Maize</name>
    <dbReference type="NCBI Taxonomy" id="4577"/>
    <lineage>
        <taxon>Eukaryota</taxon>
        <taxon>Viridiplantae</taxon>
        <taxon>Streptophyta</taxon>
        <taxon>Embryophyta</taxon>
        <taxon>Tracheophyta</taxon>
        <taxon>Spermatophyta</taxon>
        <taxon>Magnoliopsida</taxon>
        <taxon>Liliopsida</taxon>
        <taxon>Poales</taxon>
        <taxon>Poaceae</taxon>
        <taxon>PACMAD clade</taxon>
        <taxon>Panicoideae</taxon>
        <taxon>Andropogonodae</taxon>
        <taxon>Andropogoneae</taxon>
        <taxon>Tripsacinae</taxon>
        <taxon>Zea</taxon>
    </lineage>
</organism>
<accession>A0A804N5H1</accession>
<keyword evidence="2" id="KW-0067">ATP-binding</keyword>
<dbReference type="PANTHER" id="PTHR24055">
    <property type="entry name" value="MITOGEN-ACTIVATED PROTEIN KINASE"/>
    <property type="match status" value="1"/>
</dbReference>
<evidence type="ECO:0000256" key="2">
    <source>
        <dbReference type="ARBA" id="ARBA00022840"/>
    </source>
</evidence>
<proteinExistence type="predicted"/>
<keyword evidence="1" id="KW-0547">Nucleotide-binding</keyword>
<dbReference type="Gene3D" id="1.10.510.10">
    <property type="entry name" value="Transferase(Phosphotransferase) domain 1"/>
    <property type="match status" value="1"/>
</dbReference>
<reference evidence="4" key="3">
    <citation type="submission" date="2021-05" db="UniProtKB">
        <authorList>
            <consortium name="EnsemblPlants"/>
        </authorList>
    </citation>
    <scope>IDENTIFICATION</scope>
    <source>
        <strain evidence="4">cv. B73</strain>
    </source>
</reference>
<evidence type="ECO:0000259" key="3">
    <source>
        <dbReference type="PROSITE" id="PS50011"/>
    </source>
</evidence>
<dbReference type="GO" id="GO:0004672">
    <property type="term" value="F:protein kinase activity"/>
    <property type="evidence" value="ECO:0007669"/>
    <property type="project" value="InterPro"/>
</dbReference>
<sequence length="93" mass="10408">MGQGVVKSWDYVATRWYRAPELCGSFFSKYTPAIDIWSIGCIFAELLTGRPLFPGKNIVHQLDIITDLLGTLSSETLSQVVLHLQTKSFLGFI</sequence>
<reference evidence="5" key="1">
    <citation type="submission" date="2015-12" db="EMBL/GenBank/DDBJ databases">
        <title>Update maize B73 reference genome by single molecule sequencing technologies.</title>
        <authorList>
            <consortium name="Maize Genome Sequencing Project"/>
            <person name="Ware D."/>
        </authorList>
    </citation>
    <scope>NUCLEOTIDE SEQUENCE [LARGE SCALE GENOMIC DNA]</scope>
    <source>
        <strain evidence="5">cv. B73</strain>
    </source>
</reference>
<dbReference type="AlphaFoldDB" id="A0A804N5H1"/>
<evidence type="ECO:0000256" key="1">
    <source>
        <dbReference type="ARBA" id="ARBA00022741"/>
    </source>
</evidence>
<dbReference type="InParanoid" id="A0A804N5H1"/>
<name>A0A804N5H1_MAIZE</name>
<feature type="domain" description="Protein kinase" evidence="3">
    <location>
        <begin position="1"/>
        <end position="93"/>
    </location>
</feature>
<dbReference type="InterPro" id="IPR000719">
    <property type="entry name" value="Prot_kinase_dom"/>
</dbReference>
<evidence type="ECO:0000313" key="5">
    <source>
        <dbReference type="Proteomes" id="UP000007305"/>
    </source>
</evidence>
<dbReference type="FunCoup" id="A0A804N5H1">
    <property type="interactions" value="534"/>
</dbReference>
<keyword evidence="5" id="KW-1185">Reference proteome</keyword>
<dbReference type="InterPro" id="IPR050117">
    <property type="entry name" value="MAPK"/>
</dbReference>
<reference evidence="4" key="2">
    <citation type="submission" date="2019-07" db="EMBL/GenBank/DDBJ databases">
        <authorList>
            <person name="Seetharam A."/>
            <person name="Woodhouse M."/>
            <person name="Cannon E."/>
        </authorList>
    </citation>
    <scope>NUCLEOTIDE SEQUENCE [LARGE SCALE GENOMIC DNA]</scope>
    <source>
        <strain evidence="4">cv. B73</strain>
    </source>
</reference>
<dbReference type="InterPro" id="IPR011009">
    <property type="entry name" value="Kinase-like_dom_sf"/>
</dbReference>
<dbReference type="Pfam" id="PF00069">
    <property type="entry name" value="Pkinase"/>
    <property type="match status" value="1"/>
</dbReference>
<dbReference type="Proteomes" id="UP000007305">
    <property type="component" value="Chromosome 3"/>
</dbReference>
<dbReference type="PROSITE" id="PS50011">
    <property type="entry name" value="PROTEIN_KINASE_DOM"/>
    <property type="match status" value="1"/>
</dbReference>
<evidence type="ECO:0000313" key="4">
    <source>
        <dbReference type="EnsemblPlants" id="Zm00001eb136600_P001"/>
    </source>
</evidence>
<dbReference type="Gramene" id="Zm00001eb136600_T001">
    <property type="protein sequence ID" value="Zm00001eb136600_P001"/>
    <property type="gene ID" value="Zm00001eb136600"/>
</dbReference>